<evidence type="ECO:0000256" key="1">
    <source>
        <dbReference type="SAM" id="MobiDB-lite"/>
    </source>
</evidence>
<feature type="compositionally biased region" description="Acidic residues" evidence="1">
    <location>
        <begin position="1"/>
        <end position="14"/>
    </location>
</feature>
<evidence type="ECO:0000313" key="2">
    <source>
        <dbReference type="EMBL" id="GHF38868.1"/>
    </source>
</evidence>
<accession>A0A8H9IP82</accession>
<reference evidence="2" key="1">
    <citation type="journal article" date="2014" name="Int. J. Syst. Evol. Microbiol.">
        <title>Complete genome sequence of Corynebacterium casei LMG S-19264T (=DSM 44701T), isolated from a smear-ripened cheese.</title>
        <authorList>
            <consortium name="US DOE Joint Genome Institute (JGI-PGF)"/>
            <person name="Walter F."/>
            <person name="Albersmeier A."/>
            <person name="Kalinowski J."/>
            <person name="Ruckert C."/>
        </authorList>
    </citation>
    <scope>NUCLEOTIDE SEQUENCE</scope>
    <source>
        <strain evidence="2">CGMCC 4.7679</strain>
    </source>
</reference>
<comment type="caution">
    <text evidence="2">The sequence shown here is derived from an EMBL/GenBank/DDBJ whole genome shotgun (WGS) entry which is preliminary data.</text>
</comment>
<reference evidence="2" key="2">
    <citation type="submission" date="2020-09" db="EMBL/GenBank/DDBJ databases">
        <authorList>
            <person name="Sun Q."/>
            <person name="Zhou Y."/>
        </authorList>
    </citation>
    <scope>NUCLEOTIDE SEQUENCE</scope>
    <source>
        <strain evidence="2">CGMCC 4.7679</strain>
    </source>
</reference>
<dbReference type="EMBL" id="BNAV01000001">
    <property type="protein sequence ID" value="GHF38868.1"/>
    <property type="molecule type" value="Genomic_DNA"/>
</dbReference>
<feature type="region of interest" description="Disordered" evidence="1">
    <location>
        <begin position="1"/>
        <end position="56"/>
    </location>
</feature>
<organism evidence="2 3">
    <name type="scientific">Amycolatopsis bartoniae</name>
    <dbReference type="NCBI Taxonomy" id="941986"/>
    <lineage>
        <taxon>Bacteria</taxon>
        <taxon>Bacillati</taxon>
        <taxon>Actinomycetota</taxon>
        <taxon>Actinomycetes</taxon>
        <taxon>Pseudonocardiales</taxon>
        <taxon>Pseudonocardiaceae</taxon>
        <taxon>Amycolatopsis</taxon>
    </lineage>
</organism>
<name>A0A8H9IP82_9PSEU</name>
<sequence length="56" mass="6173">MTDPVDIEQPVEDVLEQRQDVTAVGPEPGVPTEADPADVADQQRPVPLDEEEREYG</sequence>
<gene>
    <name evidence="2" type="ORF">GCM10017566_10180</name>
</gene>
<dbReference type="RefSeq" id="WP_183176977.1">
    <property type="nucleotide sequence ID" value="NZ_BNAV01000001.1"/>
</dbReference>
<keyword evidence="3" id="KW-1185">Reference proteome</keyword>
<dbReference type="AlphaFoldDB" id="A0A8H9IP82"/>
<evidence type="ECO:0000313" key="3">
    <source>
        <dbReference type="Proteomes" id="UP000658656"/>
    </source>
</evidence>
<proteinExistence type="predicted"/>
<dbReference type="Proteomes" id="UP000658656">
    <property type="component" value="Unassembled WGS sequence"/>
</dbReference>
<protein>
    <submittedName>
        <fullName evidence="2">Uncharacterized protein</fullName>
    </submittedName>
</protein>